<feature type="region of interest" description="Disordered" evidence="1">
    <location>
        <begin position="32"/>
        <end position="59"/>
    </location>
</feature>
<organism evidence="2 3">
    <name type="scientific">Dreissena polymorpha</name>
    <name type="common">Zebra mussel</name>
    <name type="synonym">Mytilus polymorpha</name>
    <dbReference type="NCBI Taxonomy" id="45954"/>
    <lineage>
        <taxon>Eukaryota</taxon>
        <taxon>Metazoa</taxon>
        <taxon>Spiralia</taxon>
        <taxon>Lophotrochozoa</taxon>
        <taxon>Mollusca</taxon>
        <taxon>Bivalvia</taxon>
        <taxon>Autobranchia</taxon>
        <taxon>Heteroconchia</taxon>
        <taxon>Euheterodonta</taxon>
        <taxon>Imparidentia</taxon>
        <taxon>Neoheterodontei</taxon>
        <taxon>Myida</taxon>
        <taxon>Dreissenoidea</taxon>
        <taxon>Dreissenidae</taxon>
        <taxon>Dreissena</taxon>
    </lineage>
</organism>
<accession>A0A9D4IAK5</accession>
<sequence>MTLTSWCVQAVNSKTSSADSIYEQEHTGWRYAREKNEEDDEQNDQYRGRHHNKRRETGRKDQLQVLGSIPVKVSHQYC</sequence>
<dbReference type="EMBL" id="JAIWYP010000010">
    <property type="protein sequence ID" value="KAH3754480.1"/>
    <property type="molecule type" value="Genomic_DNA"/>
</dbReference>
<protein>
    <submittedName>
        <fullName evidence="2">Uncharacterized protein</fullName>
    </submittedName>
</protein>
<keyword evidence="3" id="KW-1185">Reference proteome</keyword>
<evidence type="ECO:0000313" key="3">
    <source>
        <dbReference type="Proteomes" id="UP000828390"/>
    </source>
</evidence>
<evidence type="ECO:0000313" key="2">
    <source>
        <dbReference type="EMBL" id="KAH3754480.1"/>
    </source>
</evidence>
<proteinExistence type="predicted"/>
<reference evidence="2" key="1">
    <citation type="journal article" date="2019" name="bioRxiv">
        <title>The Genome of the Zebra Mussel, Dreissena polymorpha: A Resource for Invasive Species Research.</title>
        <authorList>
            <person name="McCartney M.A."/>
            <person name="Auch B."/>
            <person name="Kono T."/>
            <person name="Mallez S."/>
            <person name="Zhang Y."/>
            <person name="Obille A."/>
            <person name="Becker A."/>
            <person name="Abrahante J.E."/>
            <person name="Garbe J."/>
            <person name="Badalamenti J.P."/>
            <person name="Herman A."/>
            <person name="Mangelson H."/>
            <person name="Liachko I."/>
            <person name="Sullivan S."/>
            <person name="Sone E.D."/>
            <person name="Koren S."/>
            <person name="Silverstein K.A.T."/>
            <person name="Beckman K.B."/>
            <person name="Gohl D.M."/>
        </authorList>
    </citation>
    <scope>NUCLEOTIDE SEQUENCE</scope>
    <source>
        <strain evidence="2">Duluth1</strain>
        <tissue evidence="2">Whole animal</tissue>
    </source>
</reference>
<reference evidence="2" key="2">
    <citation type="submission" date="2020-11" db="EMBL/GenBank/DDBJ databases">
        <authorList>
            <person name="McCartney M.A."/>
            <person name="Auch B."/>
            <person name="Kono T."/>
            <person name="Mallez S."/>
            <person name="Becker A."/>
            <person name="Gohl D.M."/>
            <person name="Silverstein K.A.T."/>
            <person name="Koren S."/>
            <person name="Bechman K.B."/>
            <person name="Herman A."/>
            <person name="Abrahante J.E."/>
            <person name="Garbe J."/>
        </authorList>
    </citation>
    <scope>NUCLEOTIDE SEQUENCE</scope>
    <source>
        <strain evidence="2">Duluth1</strain>
        <tissue evidence="2">Whole animal</tissue>
    </source>
</reference>
<comment type="caution">
    <text evidence="2">The sequence shown here is derived from an EMBL/GenBank/DDBJ whole genome shotgun (WGS) entry which is preliminary data.</text>
</comment>
<feature type="compositionally biased region" description="Basic residues" evidence="1">
    <location>
        <begin position="48"/>
        <end position="57"/>
    </location>
</feature>
<evidence type="ECO:0000256" key="1">
    <source>
        <dbReference type="SAM" id="MobiDB-lite"/>
    </source>
</evidence>
<gene>
    <name evidence="2" type="ORF">DPMN_189155</name>
</gene>
<dbReference type="AlphaFoldDB" id="A0A9D4IAK5"/>
<dbReference type="Proteomes" id="UP000828390">
    <property type="component" value="Unassembled WGS sequence"/>
</dbReference>
<name>A0A9D4IAK5_DREPO</name>